<feature type="transmembrane region" description="Helical" evidence="5">
    <location>
        <begin position="337"/>
        <end position="358"/>
    </location>
</feature>
<evidence type="ECO:0000313" key="7">
    <source>
        <dbReference type="EMBL" id="AZZ51709.1"/>
    </source>
</evidence>
<feature type="transmembrane region" description="Helical" evidence="5">
    <location>
        <begin position="183"/>
        <end position="205"/>
    </location>
</feature>
<keyword evidence="3 5" id="KW-1133">Transmembrane helix</keyword>
<feature type="domain" description="Major facilitator superfamily (MFS) profile" evidence="6">
    <location>
        <begin position="236"/>
        <end position="429"/>
    </location>
</feature>
<dbReference type="PROSITE" id="PS50850">
    <property type="entry name" value="MFS"/>
    <property type="match status" value="1"/>
</dbReference>
<dbReference type="KEGG" id="rfs:C1I64_06390"/>
<dbReference type="PANTHER" id="PTHR23528">
    <property type="match status" value="1"/>
</dbReference>
<evidence type="ECO:0000259" key="6">
    <source>
        <dbReference type="PROSITE" id="PS50850"/>
    </source>
</evidence>
<comment type="subcellular location">
    <subcellularLocation>
        <location evidence="1">Cell membrane</location>
        <topology evidence="1">Multi-pass membrane protein</topology>
    </subcellularLocation>
</comment>
<dbReference type="RefSeq" id="WP_127886607.1">
    <property type="nucleotide sequence ID" value="NZ_CP028137.1"/>
</dbReference>
<dbReference type="Gene3D" id="1.20.1250.20">
    <property type="entry name" value="MFS general substrate transporter like domains"/>
    <property type="match status" value="2"/>
</dbReference>
<dbReference type="EMBL" id="CP028137">
    <property type="protein sequence ID" value="AZZ51709.1"/>
    <property type="molecule type" value="Genomic_DNA"/>
</dbReference>
<feature type="transmembrane region" description="Helical" evidence="5">
    <location>
        <begin position="404"/>
        <end position="424"/>
    </location>
</feature>
<feature type="transmembrane region" description="Helical" evidence="5">
    <location>
        <begin position="62"/>
        <end position="85"/>
    </location>
</feature>
<sequence>MRGSTATPVSQTGVGAEQRPLGRLSIALLVAATFGSGMAMIVPMAYSLAVRLEELAPGRPDLLGVLLGVGSAATLVVAPLTGVLSDRTRSRWGRRRPFTVAGLALGVAAVPVLVTAPTVPVLALGWILSTVGWNTAGASIGNWQADRLPPQQRGTVSGLTGLTMQISPVLGILLVGTVRSETLLVFAIPAAVGLLLAGAFALLAADPDSRGPAPADRMTFRRILGSYAFDPRAFPDFTGNWIGRFVFFLGLSLTTSFTVFFFAQRLNLAVPDVAGVLALTSALSIGTALAGSLGGGWLSDRIGVRRPFVAAGAVLFAAGSIVSATAGALPALLIGSLLSSLGIALFSAVGQALSLDVLPHRETQAGRYTAITLFAQKIPGVISPLAAPLVLALGGGGGGENFTALYLTAAALALLGGALIGVTVRRPTP</sequence>
<evidence type="ECO:0000313" key="8">
    <source>
        <dbReference type="Proteomes" id="UP000285317"/>
    </source>
</evidence>
<dbReference type="GO" id="GO:0022857">
    <property type="term" value="F:transmembrane transporter activity"/>
    <property type="evidence" value="ECO:0007669"/>
    <property type="project" value="InterPro"/>
</dbReference>
<evidence type="ECO:0000256" key="3">
    <source>
        <dbReference type="ARBA" id="ARBA00022989"/>
    </source>
</evidence>
<dbReference type="GO" id="GO:0005886">
    <property type="term" value="C:plasma membrane"/>
    <property type="evidence" value="ECO:0007669"/>
    <property type="project" value="UniProtKB-SubCell"/>
</dbReference>
<feature type="transmembrane region" description="Helical" evidence="5">
    <location>
        <begin position="308"/>
        <end position="331"/>
    </location>
</feature>
<evidence type="ECO:0000256" key="5">
    <source>
        <dbReference type="SAM" id="Phobius"/>
    </source>
</evidence>
<dbReference type="InterPro" id="IPR036259">
    <property type="entry name" value="MFS_trans_sf"/>
</dbReference>
<dbReference type="InterPro" id="IPR011701">
    <property type="entry name" value="MFS"/>
</dbReference>
<reference evidence="7 8" key="1">
    <citation type="submission" date="2018-03" db="EMBL/GenBank/DDBJ databases">
        <title>Bacteriophage NCPPB3778 and a type I-E CRISPR drive the evolution of the US Biological Select Agent, Rathayibacter toxicus.</title>
        <authorList>
            <person name="Davis E.W.II."/>
            <person name="Tabima J.F."/>
            <person name="Weisberg A.J."/>
            <person name="Dantas Lopes L."/>
            <person name="Wiseman M.S."/>
            <person name="Wiseman M.S."/>
            <person name="Pupko T."/>
            <person name="Belcher M.S."/>
            <person name="Sechler A.J."/>
            <person name="Tancos M.A."/>
            <person name="Schroeder B.K."/>
            <person name="Murray T.D."/>
            <person name="Luster D.G."/>
            <person name="Schneider W.L."/>
            <person name="Rogers E."/>
            <person name="Andreote F.D."/>
            <person name="Grunwald N.J."/>
            <person name="Putnam M.L."/>
            <person name="Chang J.H."/>
        </authorList>
    </citation>
    <scope>NUCLEOTIDE SEQUENCE [LARGE SCALE GENOMIC DNA]</scope>
    <source>
        <strain evidence="7 8">DSM 15932</strain>
    </source>
</reference>
<feature type="transmembrane region" description="Helical" evidence="5">
    <location>
        <begin position="97"/>
        <end position="116"/>
    </location>
</feature>
<proteinExistence type="predicted"/>
<keyword evidence="2 5" id="KW-0812">Transmembrane</keyword>
<feature type="transmembrane region" description="Helical" evidence="5">
    <location>
        <begin position="275"/>
        <end position="296"/>
    </location>
</feature>
<dbReference type="PANTHER" id="PTHR23528:SF1">
    <property type="entry name" value="MAJOR FACILITATOR SUPERFAMILY (MFS) PROFILE DOMAIN-CONTAINING PROTEIN"/>
    <property type="match status" value="1"/>
</dbReference>
<dbReference type="CDD" id="cd06174">
    <property type="entry name" value="MFS"/>
    <property type="match status" value="1"/>
</dbReference>
<dbReference type="InterPro" id="IPR020846">
    <property type="entry name" value="MFS_dom"/>
</dbReference>
<organism evidence="7 8">
    <name type="scientific">Rathayibacter festucae DSM 15932</name>
    <dbReference type="NCBI Taxonomy" id="1328866"/>
    <lineage>
        <taxon>Bacteria</taxon>
        <taxon>Bacillati</taxon>
        <taxon>Actinomycetota</taxon>
        <taxon>Actinomycetes</taxon>
        <taxon>Micrococcales</taxon>
        <taxon>Microbacteriaceae</taxon>
        <taxon>Rathayibacter</taxon>
    </lineage>
</organism>
<evidence type="ECO:0000256" key="1">
    <source>
        <dbReference type="ARBA" id="ARBA00004651"/>
    </source>
</evidence>
<keyword evidence="4 5" id="KW-0472">Membrane</keyword>
<evidence type="ECO:0000256" key="4">
    <source>
        <dbReference type="ARBA" id="ARBA00023136"/>
    </source>
</evidence>
<protein>
    <submittedName>
        <fullName evidence="7">MFS transporter</fullName>
    </submittedName>
</protein>
<name>A0A3T0SZH9_9MICO</name>
<accession>A0A3T0SZH9</accession>
<dbReference type="AlphaFoldDB" id="A0A3T0SZH9"/>
<dbReference type="Pfam" id="PF07690">
    <property type="entry name" value="MFS_1"/>
    <property type="match status" value="1"/>
</dbReference>
<dbReference type="Proteomes" id="UP000285317">
    <property type="component" value="Chromosome"/>
</dbReference>
<feature type="transmembrane region" description="Helical" evidence="5">
    <location>
        <begin position="241"/>
        <end position="263"/>
    </location>
</feature>
<gene>
    <name evidence="7" type="ORF">C1I64_06390</name>
</gene>
<feature type="transmembrane region" description="Helical" evidence="5">
    <location>
        <begin position="155"/>
        <end position="177"/>
    </location>
</feature>
<dbReference type="SUPFAM" id="SSF103473">
    <property type="entry name" value="MFS general substrate transporter"/>
    <property type="match status" value="1"/>
</dbReference>
<feature type="transmembrane region" description="Helical" evidence="5">
    <location>
        <begin position="21"/>
        <end position="42"/>
    </location>
</feature>
<evidence type="ECO:0000256" key="2">
    <source>
        <dbReference type="ARBA" id="ARBA00022692"/>
    </source>
</evidence>